<name>X1FUM7_9ZZZZ</name>
<protein>
    <recommendedName>
        <fullName evidence="3">TsaA-like domain-containing protein</fullName>
    </recommendedName>
</protein>
<evidence type="ECO:0000256" key="1">
    <source>
        <dbReference type="ARBA" id="ARBA00022691"/>
    </source>
</evidence>
<gene>
    <name evidence="4" type="ORF">S03H2_25485</name>
</gene>
<sequence>MPFDSVFLLYRFDEKKGIVKVGGLDAFDGTPIIDLKSYFPISDRVRDCYIAPWLKDWPEWMEDGTV</sequence>
<evidence type="ECO:0000313" key="4">
    <source>
        <dbReference type="EMBL" id="GAH33024.1"/>
    </source>
</evidence>
<feature type="domain" description="TsaA-like" evidence="3">
    <location>
        <begin position="1"/>
        <end position="47"/>
    </location>
</feature>
<evidence type="ECO:0000256" key="2">
    <source>
        <dbReference type="ARBA" id="ARBA00033753"/>
    </source>
</evidence>
<dbReference type="InterPro" id="IPR023370">
    <property type="entry name" value="TrmO-like_N"/>
</dbReference>
<comment type="caution">
    <text evidence="4">The sequence shown here is derived from an EMBL/GenBank/DDBJ whole genome shotgun (WGS) entry which is preliminary data.</text>
</comment>
<dbReference type="AlphaFoldDB" id="X1FUM7"/>
<proteinExistence type="inferred from homology"/>
<organism evidence="4">
    <name type="scientific">marine sediment metagenome</name>
    <dbReference type="NCBI Taxonomy" id="412755"/>
    <lineage>
        <taxon>unclassified sequences</taxon>
        <taxon>metagenomes</taxon>
        <taxon>ecological metagenomes</taxon>
    </lineage>
</organism>
<reference evidence="4" key="1">
    <citation type="journal article" date="2014" name="Front. Microbiol.">
        <title>High frequency of phylogenetically diverse reductive dehalogenase-homologous genes in deep subseafloor sedimentary metagenomes.</title>
        <authorList>
            <person name="Kawai M."/>
            <person name="Futagami T."/>
            <person name="Toyoda A."/>
            <person name="Takaki Y."/>
            <person name="Nishi S."/>
            <person name="Hori S."/>
            <person name="Arai W."/>
            <person name="Tsubouchi T."/>
            <person name="Morono Y."/>
            <person name="Uchiyama I."/>
            <person name="Ito T."/>
            <person name="Fujiyama A."/>
            <person name="Inagaki F."/>
            <person name="Takami H."/>
        </authorList>
    </citation>
    <scope>NUCLEOTIDE SEQUENCE</scope>
    <source>
        <strain evidence="4">Expedition CK06-06</strain>
    </source>
</reference>
<dbReference type="InterPro" id="IPR036414">
    <property type="entry name" value="YaeB_N_sf"/>
</dbReference>
<keyword evidence="1" id="KW-0949">S-adenosyl-L-methionine</keyword>
<dbReference type="EMBL" id="BARU01014440">
    <property type="protein sequence ID" value="GAH33024.1"/>
    <property type="molecule type" value="Genomic_DNA"/>
</dbReference>
<accession>X1FUM7</accession>
<dbReference type="InterPro" id="IPR036413">
    <property type="entry name" value="YaeB-like_sf"/>
</dbReference>
<evidence type="ECO:0000259" key="3">
    <source>
        <dbReference type="PROSITE" id="PS51668"/>
    </source>
</evidence>
<dbReference type="Gene3D" id="2.40.30.70">
    <property type="entry name" value="YaeB-like"/>
    <property type="match status" value="1"/>
</dbReference>
<dbReference type="SUPFAM" id="SSF118196">
    <property type="entry name" value="YaeB-like"/>
    <property type="match status" value="1"/>
</dbReference>
<comment type="similarity">
    <text evidence="2">Belongs to the tRNA methyltransferase O family.</text>
</comment>
<dbReference type="PROSITE" id="PS51668">
    <property type="entry name" value="TSAA_2"/>
    <property type="match status" value="1"/>
</dbReference>